<evidence type="ECO:0000259" key="2">
    <source>
        <dbReference type="Pfam" id="PF03972"/>
    </source>
</evidence>
<gene>
    <name evidence="4" type="ORF">JHD44_16870</name>
</gene>
<dbReference type="InterPro" id="IPR045336">
    <property type="entry name" value="MmgE_PrpD_N"/>
</dbReference>
<evidence type="ECO:0000313" key="4">
    <source>
        <dbReference type="EMBL" id="MBJ7552359.1"/>
    </source>
</evidence>
<accession>A0ABS0ZFB1</accession>
<dbReference type="EMBL" id="JAEMUH010000019">
    <property type="protein sequence ID" value="MBJ7552359.1"/>
    <property type="molecule type" value="Genomic_DNA"/>
</dbReference>
<dbReference type="InterPro" id="IPR036148">
    <property type="entry name" value="MmgE/PrpD_sf"/>
</dbReference>
<dbReference type="InterPro" id="IPR045337">
    <property type="entry name" value="MmgE_PrpD_C"/>
</dbReference>
<dbReference type="Pfam" id="PF19305">
    <property type="entry name" value="MmgE_PrpD_C"/>
    <property type="match status" value="1"/>
</dbReference>
<dbReference type="InterPro" id="IPR042183">
    <property type="entry name" value="MmgE/PrpD_sf_1"/>
</dbReference>
<reference evidence="4 5" key="1">
    <citation type="submission" date="2020-12" db="EMBL/GenBank/DDBJ databases">
        <title>Comparative genome analysis of fungal antagonists Marinomonas ostreistagni 398 and M. spartinae 468.</title>
        <authorList>
            <person name="Fields J.L."/>
            <person name="Mavrodi O.V."/>
            <person name="Biber P.D."/>
            <person name="Indest K.J."/>
            <person name="Mavrodi D.V."/>
        </authorList>
    </citation>
    <scope>NUCLEOTIDE SEQUENCE [LARGE SCALE GENOMIC DNA]</scope>
    <source>
        <strain evidence="4 5">USM7</strain>
    </source>
</reference>
<dbReference type="InterPro" id="IPR005656">
    <property type="entry name" value="MmgE_PrpD"/>
</dbReference>
<dbReference type="InterPro" id="IPR042188">
    <property type="entry name" value="MmgE/PrpD_sf_2"/>
</dbReference>
<dbReference type="Gene3D" id="1.10.4100.10">
    <property type="entry name" value="2-methylcitrate dehydratase PrpD"/>
    <property type="match status" value="1"/>
</dbReference>
<comment type="similarity">
    <text evidence="1">Belongs to the PrpD family.</text>
</comment>
<dbReference type="RefSeq" id="WP_199463935.1">
    <property type="nucleotide sequence ID" value="NZ_JAEMUH010000019.1"/>
</dbReference>
<dbReference type="PANTHER" id="PTHR16943">
    <property type="entry name" value="2-METHYLCITRATE DEHYDRATASE-RELATED"/>
    <property type="match status" value="1"/>
</dbReference>
<sequence length="448" mass="49383">MKNIFNFVDAVQFNEMPELTAKRVKHSLLDIVGILAATSRNSTVKAAQDFALKHFCGTPADTTRLFFNGASVSTLGAAWVGGFGADSLDGHEGHFLSKGHAGATVVPSLLILADAYKDAGHKISGHEFLSLLAIGYETSLRAGVSLIESTPYYPASGAFSGIGVVLAGGRMMSCNPEVIEHALGIAEYFSPRCPMMRVVDYPTMLRDAHSAGAYSGINALYLAQAGITGAPAETLKFEQSLKYWQCLGQSWEIDNQYYKPWPVCRWAQPALTAIERLLNDQPEICGNAIETIRIETFHESTRLQGYTPKNRDEAEYGLAYPVAAMVHAGKFGPEQLTDEFLVDENVLALAKRVEIVESKELSQRFPSEILSRVEIRLKTGETFLSPITQAKGDPETPMSESDFLDKFYINTKSVLTEEHRDALLEELLNLEHRQDISRLLELIFKPSL</sequence>
<protein>
    <submittedName>
        <fullName evidence="4">MmgE/PrpD family protein</fullName>
    </submittedName>
</protein>
<dbReference type="Pfam" id="PF03972">
    <property type="entry name" value="MmgE_PrpD_N"/>
    <property type="match status" value="1"/>
</dbReference>
<dbReference type="Gene3D" id="3.30.1330.120">
    <property type="entry name" value="2-methylcitrate dehydratase PrpD"/>
    <property type="match status" value="1"/>
</dbReference>
<organism evidence="4 5">
    <name type="scientific">Marinomonas ostreistagni</name>
    <dbReference type="NCBI Taxonomy" id="359209"/>
    <lineage>
        <taxon>Bacteria</taxon>
        <taxon>Pseudomonadati</taxon>
        <taxon>Pseudomonadota</taxon>
        <taxon>Gammaproteobacteria</taxon>
        <taxon>Oceanospirillales</taxon>
        <taxon>Oceanospirillaceae</taxon>
        <taxon>Marinomonas</taxon>
    </lineage>
</organism>
<proteinExistence type="inferred from homology"/>
<comment type="caution">
    <text evidence="4">The sequence shown here is derived from an EMBL/GenBank/DDBJ whole genome shotgun (WGS) entry which is preliminary data.</text>
</comment>
<dbReference type="PANTHER" id="PTHR16943:SF8">
    <property type="entry name" value="2-METHYLCITRATE DEHYDRATASE"/>
    <property type="match status" value="1"/>
</dbReference>
<evidence type="ECO:0000256" key="1">
    <source>
        <dbReference type="ARBA" id="ARBA00006174"/>
    </source>
</evidence>
<evidence type="ECO:0000313" key="5">
    <source>
        <dbReference type="Proteomes" id="UP000598488"/>
    </source>
</evidence>
<dbReference type="Proteomes" id="UP000598488">
    <property type="component" value="Unassembled WGS sequence"/>
</dbReference>
<feature type="domain" description="MmgE/PrpD N-terminal" evidence="2">
    <location>
        <begin position="4"/>
        <end position="246"/>
    </location>
</feature>
<feature type="domain" description="MmgE/PrpD C-terminal" evidence="3">
    <location>
        <begin position="261"/>
        <end position="429"/>
    </location>
</feature>
<evidence type="ECO:0000259" key="3">
    <source>
        <dbReference type="Pfam" id="PF19305"/>
    </source>
</evidence>
<name>A0ABS0ZFB1_9GAMM</name>
<dbReference type="SUPFAM" id="SSF103378">
    <property type="entry name" value="2-methylcitrate dehydratase PrpD"/>
    <property type="match status" value="1"/>
</dbReference>
<keyword evidence="5" id="KW-1185">Reference proteome</keyword>